<reference evidence="1 2" key="1">
    <citation type="submission" date="2024-02" db="EMBL/GenBank/DDBJ databases">
        <title>Rhodopirellula caenicola NBRC 110016.</title>
        <authorList>
            <person name="Ichikawa N."/>
            <person name="Katano-Makiyama Y."/>
            <person name="Hidaka K."/>
        </authorList>
    </citation>
    <scope>NUCLEOTIDE SEQUENCE [LARGE SCALE GENOMIC DNA]</scope>
    <source>
        <strain evidence="1 2">NBRC 110016</strain>
    </source>
</reference>
<accession>A0ABP9W0A0</accession>
<proteinExistence type="predicted"/>
<dbReference type="Proteomes" id="UP001416858">
    <property type="component" value="Unassembled WGS sequence"/>
</dbReference>
<comment type="caution">
    <text evidence="1">The sequence shown here is derived from an EMBL/GenBank/DDBJ whole genome shotgun (WGS) entry which is preliminary data.</text>
</comment>
<organism evidence="1 2">
    <name type="scientific">Novipirellula caenicola</name>
    <dbReference type="NCBI Taxonomy" id="1536901"/>
    <lineage>
        <taxon>Bacteria</taxon>
        <taxon>Pseudomonadati</taxon>
        <taxon>Planctomycetota</taxon>
        <taxon>Planctomycetia</taxon>
        <taxon>Pirellulales</taxon>
        <taxon>Pirellulaceae</taxon>
        <taxon>Novipirellula</taxon>
    </lineage>
</organism>
<gene>
    <name evidence="1" type="ORF">Rcae01_05418</name>
</gene>
<dbReference type="RefSeq" id="WP_345687391.1">
    <property type="nucleotide sequence ID" value="NZ_BAABRO010000017.1"/>
</dbReference>
<evidence type="ECO:0000313" key="1">
    <source>
        <dbReference type="EMBL" id="GAA5509913.1"/>
    </source>
</evidence>
<name>A0ABP9W0A0_9BACT</name>
<sequence length="126" mass="14332">MTNSQRLETVRSRLCQWINDQCNDADQANGPETQGPEKMGPAKVLSESLLIRDGFFCGRCFRTETFRAVWFIEEDELKIYSNSGNLECVLTGDEIDQVEEVQSAEESILRMPERVAENDTPVRRAA</sequence>
<protein>
    <submittedName>
        <fullName evidence="1">Uncharacterized protein</fullName>
    </submittedName>
</protein>
<keyword evidence="2" id="KW-1185">Reference proteome</keyword>
<dbReference type="EMBL" id="BAABRO010000017">
    <property type="protein sequence ID" value="GAA5509913.1"/>
    <property type="molecule type" value="Genomic_DNA"/>
</dbReference>
<evidence type="ECO:0000313" key="2">
    <source>
        <dbReference type="Proteomes" id="UP001416858"/>
    </source>
</evidence>